<proteinExistence type="predicted"/>
<sequence length="124" mass="13514">MTKRQISQIHLSGGQSRRSMLQSAAVLLSAPFVAKATGAWAQEKLAGSGEVVVFSYGGSFTEGIRRFVYEPFTKATGIKVVDVVSDLAEPQVKAMHQAGRVDWDIAYIVVQNYPQCMSWNVCAS</sequence>
<dbReference type="RefSeq" id="WP_129591086.1">
    <property type="nucleotide sequence ID" value="NZ_FMAI01000051.1"/>
</dbReference>
<accession>A0A1C3XUL7</accession>
<dbReference type="Gene3D" id="3.40.190.10">
    <property type="entry name" value="Periplasmic binding protein-like II"/>
    <property type="match status" value="1"/>
</dbReference>
<evidence type="ECO:0000313" key="1">
    <source>
        <dbReference type="EMBL" id="SCB55716.1"/>
    </source>
</evidence>
<dbReference type="SUPFAM" id="SSF53850">
    <property type="entry name" value="Periplasmic binding protein-like II"/>
    <property type="match status" value="1"/>
</dbReference>
<gene>
    <name evidence="1" type="ORF">GA0061098_105112</name>
</gene>
<dbReference type="InterPro" id="IPR006311">
    <property type="entry name" value="TAT_signal"/>
</dbReference>
<protein>
    <recommendedName>
        <fullName evidence="3">Extracellular solute-binding protein</fullName>
    </recommendedName>
</protein>
<dbReference type="Proteomes" id="UP000199184">
    <property type="component" value="Unassembled WGS sequence"/>
</dbReference>
<dbReference type="EMBL" id="FMAI01000051">
    <property type="protein sequence ID" value="SCB55716.1"/>
    <property type="molecule type" value="Genomic_DNA"/>
</dbReference>
<evidence type="ECO:0000313" key="2">
    <source>
        <dbReference type="Proteomes" id="UP000199184"/>
    </source>
</evidence>
<keyword evidence="2" id="KW-1185">Reference proteome</keyword>
<reference evidence="2" key="1">
    <citation type="submission" date="2016-08" db="EMBL/GenBank/DDBJ databases">
        <authorList>
            <person name="Varghese N."/>
            <person name="Submissions Spin"/>
        </authorList>
    </citation>
    <scope>NUCLEOTIDE SEQUENCE [LARGE SCALE GENOMIC DNA]</scope>
    <source>
        <strain evidence="2">ERR11</strain>
    </source>
</reference>
<dbReference type="PROSITE" id="PS51318">
    <property type="entry name" value="TAT"/>
    <property type="match status" value="1"/>
</dbReference>
<organism evidence="1 2">
    <name type="scientific">Bradyrhizobium shewense</name>
    <dbReference type="NCBI Taxonomy" id="1761772"/>
    <lineage>
        <taxon>Bacteria</taxon>
        <taxon>Pseudomonadati</taxon>
        <taxon>Pseudomonadota</taxon>
        <taxon>Alphaproteobacteria</taxon>
        <taxon>Hyphomicrobiales</taxon>
        <taxon>Nitrobacteraceae</taxon>
        <taxon>Bradyrhizobium</taxon>
    </lineage>
</organism>
<evidence type="ECO:0008006" key="3">
    <source>
        <dbReference type="Google" id="ProtNLM"/>
    </source>
</evidence>
<dbReference type="AlphaFoldDB" id="A0A1C3XUL7"/>
<name>A0A1C3XUL7_9BRAD</name>